<dbReference type="InterPro" id="IPR006195">
    <property type="entry name" value="aa-tRNA-synth_II"/>
</dbReference>
<dbReference type="Gene3D" id="2.40.50.140">
    <property type="entry name" value="Nucleic acid-binding proteins"/>
    <property type="match status" value="1"/>
</dbReference>
<evidence type="ECO:0000256" key="2">
    <source>
        <dbReference type="ARBA" id="ARBA00008226"/>
    </source>
</evidence>
<dbReference type="Gene3D" id="3.30.930.10">
    <property type="entry name" value="Bira Bifunctional Protein, Domain 2"/>
    <property type="match status" value="1"/>
</dbReference>
<comment type="subcellular location">
    <subcellularLocation>
        <location evidence="1">Cytoplasm</location>
    </subcellularLocation>
</comment>
<evidence type="ECO:0000256" key="7">
    <source>
        <dbReference type="ARBA" id="ARBA00022840"/>
    </source>
</evidence>
<name>A0A1V0SFI4_9VIRU</name>
<dbReference type="NCBIfam" id="NF001756">
    <property type="entry name" value="PRK00484.1"/>
    <property type="match status" value="1"/>
</dbReference>
<proteinExistence type="inferred from homology"/>
<comment type="catalytic activity">
    <reaction evidence="11">
        <text>tRNA(Lys) + L-lysine + ATP = L-lysyl-tRNA(Lys) + AMP + diphosphate</text>
        <dbReference type="Rhea" id="RHEA:20792"/>
        <dbReference type="Rhea" id="RHEA-COMP:9696"/>
        <dbReference type="Rhea" id="RHEA-COMP:9697"/>
        <dbReference type="ChEBI" id="CHEBI:30616"/>
        <dbReference type="ChEBI" id="CHEBI:32551"/>
        <dbReference type="ChEBI" id="CHEBI:33019"/>
        <dbReference type="ChEBI" id="CHEBI:78442"/>
        <dbReference type="ChEBI" id="CHEBI:78529"/>
        <dbReference type="ChEBI" id="CHEBI:456215"/>
        <dbReference type="EC" id="6.1.1.6"/>
    </reaction>
</comment>
<dbReference type="PANTHER" id="PTHR42918:SF9">
    <property type="entry name" value="LYSINE--TRNA LIGASE"/>
    <property type="match status" value="1"/>
</dbReference>
<evidence type="ECO:0000256" key="10">
    <source>
        <dbReference type="ARBA" id="ARBA00030563"/>
    </source>
</evidence>
<evidence type="ECO:0000256" key="1">
    <source>
        <dbReference type="ARBA" id="ARBA00004496"/>
    </source>
</evidence>
<accession>A0A1V0SFI4</accession>
<evidence type="ECO:0000256" key="3">
    <source>
        <dbReference type="ARBA" id="ARBA00013166"/>
    </source>
</evidence>
<dbReference type="InterPro" id="IPR002313">
    <property type="entry name" value="Lys-tRNA-ligase_II"/>
</dbReference>
<evidence type="ECO:0000313" key="13">
    <source>
        <dbReference type="EMBL" id="ARF10477.1"/>
    </source>
</evidence>
<dbReference type="FunFam" id="2.40.50.140:FF:000050">
    <property type="entry name" value="Lysine--tRNA ligase"/>
    <property type="match status" value="1"/>
</dbReference>
<dbReference type="SUPFAM" id="SSF55681">
    <property type="entry name" value="Class II aaRS and biotin synthetases"/>
    <property type="match status" value="1"/>
</dbReference>
<evidence type="ECO:0000256" key="5">
    <source>
        <dbReference type="ARBA" id="ARBA00022598"/>
    </source>
</evidence>
<dbReference type="InterPro" id="IPR045864">
    <property type="entry name" value="aa-tRNA-synth_II/BPL/LPL"/>
</dbReference>
<evidence type="ECO:0000256" key="4">
    <source>
        <dbReference type="ARBA" id="ARBA00022490"/>
    </source>
</evidence>
<sequence>MAIINDQQYAQARLSKFKDYNINPYPYTYETTCELFTFINDFKNIKENKITDYIHSLTGRITNIRKCSKNLYFYTIQNSGYQLQLIVNRTEYNNEDVNNSGNFDIDNELINRGDVIGAYGFAGKSKTGELSLIVKKIVILAPCLRMLPPISNDQHYSVINRDIREKKRYLDLLIDQNNIQNFIIKQKVCSSFRNFLDSNDFIEVTTPILHKITGGASAKPFTTYHNDTKQTMHMRISPELYLKQLVVGGLNRIYELGPQFRNESADKTHNPEFTSLEFYMAYNDYKKLFTFCENLISSVVLSVNKSHIVKYGDLLLDFSVPFNRINIMDHLIQLGIKIDLSLPNDELVKQLTGICNVHKIELPIPSTANKLLDKIISHFLESKCIQPTFLCDHPKIMSPLSKVHRDNNNLTERFELFVAGMEICNAYTELNDPKDQEERFKLQLQDKQNGDQEAQLIDEIFIDALFHGLPPTIGFGCGIDRFVMLLSNKQNIRDIISFPLTS</sequence>
<keyword evidence="8" id="KW-0648">Protein biosynthesis</keyword>
<dbReference type="SUPFAM" id="SSF50249">
    <property type="entry name" value="Nucleic acid-binding proteins"/>
    <property type="match status" value="1"/>
</dbReference>
<dbReference type="Pfam" id="PF01336">
    <property type="entry name" value="tRNA_anti-codon"/>
    <property type="match status" value="1"/>
</dbReference>
<dbReference type="PRINTS" id="PR00982">
    <property type="entry name" value="TRNASYNTHLYS"/>
</dbReference>
<keyword evidence="7" id="KW-0067">ATP-binding</keyword>
<reference evidence="13" key="1">
    <citation type="journal article" date="2017" name="Science">
        <title>Giant viruses with an expanded complement of translation system components.</title>
        <authorList>
            <person name="Schulz F."/>
            <person name="Yutin N."/>
            <person name="Ivanova N.N."/>
            <person name="Ortega D.R."/>
            <person name="Lee T.K."/>
            <person name="Vierheilig J."/>
            <person name="Daims H."/>
            <person name="Horn M."/>
            <person name="Wagner M."/>
            <person name="Jensen G.J."/>
            <person name="Kyrpides N.C."/>
            <person name="Koonin E.V."/>
            <person name="Woyke T."/>
        </authorList>
    </citation>
    <scope>NUCLEOTIDE SEQUENCE</scope>
    <source>
        <strain evidence="13">HKV1</strain>
    </source>
</reference>
<dbReference type="CDD" id="cd00775">
    <property type="entry name" value="LysRS_core"/>
    <property type="match status" value="1"/>
</dbReference>
<feature type="domain" description="Aminoacyl-transfer RNA synthetases class-II family profile" evidence="12">
    <location>
        <begin position="182"/>
        <end position="499"/>
    </location>
</feature>
<dbReference type="InterPro" id="IPR004365">
    <property type="entry name" value="NA-bd_OB_tRNA"/>
</dbReference>
<evidence type="ECO:0000256" key="9">
    <source>
        <dbReference type="ARBA" id="ARBA00023146"/>
    </source>
</evidence>
<evidence type="ECO:0000256" key="8">
    <source>
        <dbReference type="ARBA" id="ARBA00022917"/>
    </source>
</evidence>
<dbReference type="EMBL" id="KY684104">
    <property type="protein sequence ID" value="ARF10477.1"/>
    <property type="molecule type" value="Genomic_DNA"/>
</dbReference>
<dbReference type="InterPro" id="IPR004364">
    <property type="entry name" value="Aa-tRNA-synt_II"/>
</dbReference>
<evidence type="ECO:0000256" key="11">
    <source>
        <dbReference type="ARBA" id="ARBA00048573"/>
    </source>
</evidence>
<gene>
    <name evidence="13" type="ORF">Hokovirus_2_4</name>
</gene>
<evidence type="ECO:0000256" key="6">
    <source>
        <dbReference type="ARBA" id="ARBA00022741"/>
    </source>
</evidence>
<keyword evidence="4" id="KW-0963">Cytoplasm</keyword>
<protein>
    <recommendedName>
        <fullName evidence="3">lysine--tRNA ligase</fullName>
        <ecNumber evidence="3">6.1.1.6</ecNumber>
    </recommendedName>
    <alternativeName>
        <fullName evidence="10">Lysyl-tRNA synthetase</fullName>
    </alternativeName>
</protein>
<dbReference type="PANTHER" id="PTHR42918">
    <property type="entry name" value="LYSYL-TRNA SYNTHETASE"/>
    <property type="match status" value="1"/>
</dbReference>
<keyword evidence="9 13" id="KW-0030">Aminoacyl-tRNA synthetase</keyword>
<dbReference type="CDD" id="cd04322">
    <property type="entry name" value="LysRS_N"/>
    <property type="match status" value="1"/>
</dbReference>
<keyword evidence="6" id="KW-0547">Nucleotide-binding</keyword>
<dbReference type="InterPro" id="IPR012340">
    <property type="entry name" value="NA-bd_OB-fold"/>
</dbReference>
<dbReference type="PROSITE" id="PS50862">
    <property type="entry name" value="AA_TRNA_LIGASE_II"/>
    <property type="match status" value="1"/>
</dbReference>
<dbReference type="GO" id="GO:0005524">
    <property type="term" value="F:ATP binding"/>
    <property type="evidence" value="ECO:0007669"/>
    <property type="project" value="UniProtKB-KW"/>
</dbReference>
<dbReference type="HAMAP" id="MF_00252">
    <property type="entry name" value="Lys_tRNA_synth_class2"/>
    <property type="match status" value="1"/>
</dbReference>
<dbReference type="NCBIfam" id="TIGR00499">
    <property type="entry name" value="lysS_bact"/>
    <property type="match status" value="1"/>
</dbReference>
<keyword evidence="5" id="KW-0436">Ligase</keyword>
<organism evidence="13">
    <name type="scientific">Hokovirus HKV1</name>
    <dbReference type="NCBI Taxonomy" id="1977638"/>
    <lineage>
        <taxon>Viruses</taxon>
        <taxon>Varidnaviria</taxon>
        <taxon>Bamfordvirae</taxon>
        <taxon>Nucleocytoviricota</taxon>
        <taxon>Megaviricetes</taxon>
        <taxon>Imitervirales</taxon>
        <taxon>Mimiviridae</taxon>
        <taxon>Klosneuvirinae</taxon>
        <taxon>Hokovirus</taxon>
    </lineage>
</organism>
<dbReference type="FunFam" id="3.30.930.10:FF:000238">
    <property type="entry name" value="Lysine--tRNA ligase"/>
    <property type="match status" value="1"/>
</dbReference>
<dbReference type="EC" id="6.1.1.6" evidence="3"/>
<dbReference type="GO" id="GO:0000049">
    <property type="term" value="F:tRNA binding"/>
    <property type="evidence" value="ECO:0007669"/>
    <property type="project" value="TreeGrafter"/>
</dbReference>
<comment type="similarity">
    <text evidence="2">Belongs to the class-II aminoacyl-tRNA synthetase family.</text>
</comment>
<dbReference type="InterPro" id="IPR018149">
    <property type="entry name" value="Lys-tRNA-synth_II_C"/>
</dbReference>
<evidence type="ECO:0000259" key="12">
    <source>
        <dbReference type="PROSITE" id="PS50862"/>
    </source>
</evidence>
<dbReference type="Pfam" id="PF00152">
    <property type="entry name" value="tRNA-synt_2"/>
    <property type="match status" value="1"/>
</dbReference>
<dbReference type="InterPro" id="IPR044136">
    <property type="entry name" value="Lys-tRNA-ligase_II_N"/>
</dbReference>
<dbReference type="GO" id="GO:0004824">
    <property type="term" value="F:lysine-tRNA ligase activity"/>
    <property type="evidence" value="ECO:0007669"/>
    <property type="project" value="UniProtKB-EC"/>
</dbReference>